<dbReference type="CDD" id="cd01189">
    <property type="entry name" value="INT_ICEBs1_C_like"/>
    <property type="match status" value="1"/>
</dbReference>
<dbReference type="Gene3D" id="1.10.150.130">
    <property type="match status" value="1"/>
</dbReference>
<dbReference type="EMBL" id="JARHTQ010000001">
    <property type="protein sequence ID" value="MDF2254411.1"/>
    <property type="molecule type" value="Genomic_DNA"/>
</dbReference>
<keyword evidence="2" id="KW-0238">DNA-binding</keyword>
<dbReference type="Gene3D" id="1.10.443.10">
    <property type="entry name" value="Intergrase catalytic core"/>
    <property type="match status" value="1"/>
</dbReference>
<dbReference type="InterPro" id="IPR050090">
    <property type="entry name" value="Tyrosine_recombinase_XerCD"/>
</dbReference>
<sequence>MSGYIEDRWLKKRPNKETGKRERTDLWGKGARYRVKGIPGVRDRSFHTSEDAKQWLATAQTGTIRGEFIDPRDGAIRLADYIEQHWWPGRTDEPSTEGPMRSRIWNHIIPLLGAFALRDIDAAVLRMWKAQLLSRVEESTAEVIWIHLATILGAAVDDGRLLKNPCKAHRTVKPPKRTKKKAKAWARAIVDSVRANVQERYQIAVDLGVGLGLRQGEAFGLAEDDFDFDAGVVHVRRQLRWDSKGRPYFCLPKGGKTRDVPIAPNLAQRVRAHFRRFPPVPCTLPWRNPEPPMTDLEARQRKPITVRLVLSTSQGNRVVYKTWNERSWKPALAAAGVLKVVGEKVQTYGGRIRKYPVFELSREDMFHVLRHTYASVQLEAGESIVSLAQWLGHSSPNITLDHYAHFMPEAGRRGLAAMDTWFAPAQPQKIPEKSLGAPWIKELNLNPQVKDMIRSAGAMKVKYKETARGGLAVNVIEC</sequence>
<dbReference type="InterPro" id="IPR013762">
    <property type="entry name" value="Integrase-like_cat_sf"/>
</dbReference>
<dbReference type="SUPFAM" id="SSF56349">
    <property type="entry name" value="DNA breaking-rejoining enzymes"/>
    <property type="match status" value="1"/>
</dbReference>
<dbReference type="PANTHER" id="PTHR30349">
    <property type="entry name" value="PHAGE INTEGRASE-RELATED"/>
    <property type="match status" value="1"/>
</dbReference>
<dbReference type="InterPro" id="IPR011010">
    <property type="entry name" value="DNA_brk_join_enz"/>
</dbReference>
<evidence type="ECO:0000256" key="3">
    <source>
        <dbReference type="ARBA" id="ARBA00023172"/>
    </source>
</evidence>
<gene>
    <name evidence="5" type="ORF">P2L57_01310</name>
</gene>
<dbReference type="RefSeq" id="WP_275806764.1">
    <property type="nucleotide sequence ID" value="NZ_BAAANM010000005.1"/>
</dbReference>
<name>A0ABT5YS41_9ACTN</name>
<evidence type="ECO:0000259" key="4">
    <source>
        <dbReference type="PROSITE" id="PS51898"/>
    </source>
</evidence>
<accession>A0ABT5YS41</accession>
<feature type="domain" description="Tyr recombinase" evidence="4">
    <location>
        <begin position="172"/>
        <end position="419"/>
    </location>
</feature>
<evidence type="ECO:0000313" key="6">
    <source>
        <dbReference type="Proteomes" id="UP001220022"/>
    </source>
</evidence>
<proteinExistence type="inferred from homology"/>
<dbReference type="PANTHER" id="PTHR30349:SF64">
    <property type="entry name" value="PROPHAGE INTEGRASE INTD-RELATED"/>
    <property type="match status" value="1"/>
</dbReference>
<keyword evidence="6" id="KW-1185">Reference proteome</keyword>
<dbReference type="InterPro" id="IPR002104">
    <property type="entry name" value="Integrase_catalytic"/>
</dbReference>
<dbReference type="Proteomes" id="UP001220022">
    <property type="component" value="Unassembled WGS sequence"/>
</dbReference>
<evidence type="ECO:0000256" key="1">
    <source>
        <dbReference type="ARBA" id="ARBA00008857"/>
    </source>
</evidence>
<evidence type="ECO:0000256" key="2">
    <source>
        <dbReference type="ARBA" id="ARBA00023125"/>
    </source>
</evidence>
<dbReference type="PROSITE" id="PS51898">
    <property type="entry name" value="TYR_RECOMBINASE"/>
    <property type="match status" value="1"/>
</dbReference>
<organism evidence="5 6">
    <name type="scientific">Streptantibioticus ferralitis</name>
    <dbReference type="NCBI Taxonomy" id="236510"/>
    <lineage>
        <taxon>Bacteria</taxon>
        <taxon>Bacillati</taxon>
        <taxon>Actinomycetota</taxon>
        <taxon>Actinomycetes</taxon>
        <taxon>Kitasatosporales</taxon>
        <taxon>Streptomycetaceae</taxon>
        <taxon>Streptantibioticus</taxon>
    </lineage>
</organism>
<protein>
    <submittedName>
        <fullName evidence="5">Site-specific integrase</fullName>
    </submittedName>
</protein>
<keyword evidence="3" id="KW-0233">DNA recombination</keyword>
<dbReference type="InterPro" id="IPR010998">
    <property type="entry name" value="Integrase_recombinase_N"/>
</dbReference>
<comment type="caution">
    <text evidence="5">The sequence shown here is derived from an EMBL/GenBank/DDBJ whole genome shotgun (WGS) entry which is preliminary data.</text>
</comment>
<reference evidence="5 6" key="1">
    <citation type="submission" date="2023-03" db="EMBL/GenBank/DDBJ databases">
        <title>Draft genome sequence of type strain Streptomyces ferralitis JCM 14344.</title>
        <authorList>
            <person name="Klaysubun C."/>
            <person name="Duangmal K."/>
        </authorList>
    </citation>
    <scope>NUCLEOTIDE SEQUENCE [LARGE SCALE GENOMIC DNA]</scope>
    <source>
        <strain evidence="5 6">JCM 14344</strain>
    </source>
</reference>
<evidence type="ECO:0000313" key="5">
    <source>
        <dbReference type="EMBL" id="MDF2254411.1"/>
    </source>
</evidence>
<comment type="similarity">
    <text evidence="1">Belongs to the 'phage' integrase family.</text>
</comment>